<dbReference type="PANTHER" id="PTHR36834:SF1">
    <property type="entry name" value="INTEGRAL MEMBRANE PROTEIN"/>
    <property type="match status" value="1"/>
</dbReference>
<evidence type="ECO:0000256" key="1">
    <source>
        <dbReference type="SAM" id="Phobius"/>
    </source>
</evidence>
<organism evidence="3 4">
    <name type="scientific">Alkalibaculum sporogenes</name>
    <dbReference type="NCBI Taxonomy" id="2655001"/>
    <lineage>
        <taxon>Bacteria</taxon>
        <taxon>Bacillati</taxon>
        <taxon>Bacillota</taxon>
        <taxon>Clostridia</taxon>
        <taxon>Eubacteriales</taxon>
        <taxon>Eubacteriaceae</taxon>
        <taxon>Alkalibaculum</taxon>
    </lineage>
</organism>
<feature type="transmembrane region" description="Helical" evidence="1">
    <location>
        <begin position="153"/>
        <end position="170"/>
    </location>
</feature>
<dbReference type="PANTHER" id="PTHR36834">
    <property type="entry name" value="MEMBRANE PROTEIN-RELATED"/>
    <property type="match status" value="1"/>
</dbReference>
<evidence type="ECO:0000313" key="3">
    <source>
        <dbReference type="EMBL" id="MPW26789.1"/>
    </source>
</evidence>
<name>A0A6A7KB60_9FIRM</name>
<evidence type="ECO:0000259" key="2">
    <source>
        <dbReference type="Pfam" id="PF04892"/>
    </source>
</evidence>
<accession>A0A6A7KB60</accession>
<feature type="transmembrane region" description="Helical" evidence="1">
    <location>
        <begin position="94"/>
        <end position="114"/>
    </location>
</feature>
<dbReference type="EMBL" id="WHNX01000027">
    <property type="protein sequence ID" value="MPW26789.1"/>
    <property type="molecule type" value="Genomic_DNA"/>
</dbReference>
<proteinExistence type="predicted"/>
<keyword evidence="1" id="KW-0812">Transmembrane</keyword>
<reference evidence="3 4" key="1">
    <citation type="submission" date="2019-10" db="EMBL/GenBank/DDBJ databases">
        <title>Alkalibaculum tamaniensis sp.nov., a new alkaliphilic acetogen, isolated on methoxylated aromatics from a mud volcano.</title>
        <authorList>
            <person name="Khomyakova M.A."/>
            <person name="Merkel A.Y."/>
            <person name="Bonch-Osmolovskaya E.A."/>
            <person name="Slobodkin A.I."/>
        </authorList>
    </citation>
    <scope>NUCLEOTIDE SEQUENCE [LARGE SCALE GENOMIC DNA]</scope>
    <source>
        <strain evidence="3 4">M08DMB</strain>
    </source>
</reference>
<feature type="transmembrane region" description="Helical" evidence="1">
    <location>
        <begin position="34"/>
        <end position="55"/>
    </location>
</feature>
<keyword evidence="1" id="KW-1133">Transmembrane helix</keyword>
<dbReference type="InterPro" id="IPR053150">
    <property type="entry name" value="Teicoplanin_resist-assoc"/>
</dbReference>
<gene>
    <name evidence="3" type="ORF">GC105_13440</name>
</gene>
<dbReference type="Pfam" id="PF04892">
    <property type="entry name" value="VanZ"/>
    <property type="match status" value="1"/>
</dbReference>
<dbReference type="RefSeq" id="WP_152805750.1">
    <property type="nucleotide sequence ID" value="NZ_WHNX01000027.1"/>
</dbReference>
<comment type="caution">
    <text evidence="3">The sequence shown here is derived from an EMBL/GenBank/DDBJ whole genome shotgun (WGS) entry which is preliminary data.</text>
</comment>
<feature type="transmembrane region" description="Helical" evidence="1">
    <location>
        <begin position="6"/>
        <end position="22"/>
    </location>
</feature>
<feature type="domain" description="VanZ-like" evidence="2">
    <location>
        <begin position="43"/>
        <end position="170"/>
    </location>
</feature>
<evidence type="ECO:0000313" key="4">
    <source>
        <dbReference type="Proteomes" id="UP000440004"/>
    </source>
</evidence>
<sequence length="186" mass="21527">MLHIDFYIILLATVPSWLWYRNRIYAKNKMVFNIYRELIANIFFVYLLSVAYLTLKPFTFIIPFLGGSTFRGSFDTNLFYQLTIVFRNNPQKGILFSLGNILMFVPFGALSPILFKRARSFLNIIVLGFSFSLTIELTQTFFTFSRLATVDDLFFNTLGAAIGFMLFSILKSMGTKLNFINKFTID</sequence>
<dbReference type="Proteomes" id="UP000440004">
    <property type="component" value="Unassembled WGS sequence"/>
</dbReference>
<keyword evidence="1" id="KW-0472">Membrane</keyword>
<dbReference type="AlphaFoldDB" id="A0A6A7KB60"/>
<keyword evidence="4" id="KW-1185">Reference proteome</keyword>
<dbReference type="InterPro" id="IPR006976">
    <property type="entry name" value="VanZ-like"/>
</dbReference>
<protein>
    <recommendedName>
        <fullName evidence="2">VanZ-like domain-containing protein</fullName>
    </recommendedName>
</protein>
<feature type="transmembrane region" description="Helical" evidence="1">
    <location>
        <begin position="121"/>
        <end position="141"/>
    </location>
</feature>